<evidence type="ECO:0000259" key="1">
    <source>
        <dbReference type="Pfam" id="PF03478"/>
    </source>
</evidence>
<dbReference type="OrthoDB" id="1863935at2759"/>
<keyword evidence="3" id="KW-1185">Reference proteome</keyword>
<gene>
    <name evidence="2" type="ORF">Tsubulata_030175</name>
</gene>
<dbReference type="Pfam" id="PF03478">
    <property type="entry name" value="Beta-prop_KIB1-4"/>
    <property type="match status" value="1"/>
</dbReference>
<feature type="domain" description="KIB1-4 beta-propeller" evidence="1">
    <location>
        <begin position="181"/>
        <end position="355"/>
    </location>
</feature>
<dbReference type="InterPro" id="IPR051304">
    <property type="entry name" value="SCF_F-box_domain"/>
</dbReference>
<evidence type="ECO:0000313" key="3">
    <source>
        <dbReference type="Proteomes" id="UP001141552"/>
    </source>
</evidence>
<protein>
    <recommendedName>
        <fullName evidence="1">KIB1-4 beta-propeller domain-containing protein</fullName>
    </recommendedName>
</protein>
<name>A0A9Q0FAM0_9ROSI</name>
<reference evidence="2" key="2">
    <citation type="journal article" date="2023" name="Plants (Basel)">
        <title>Annotation of the Turnera subulata (Passifloraceae) Draft Genome Reveals the S-Locus Evolved after the Divergence of Turneroideae from Passifloroideae in a Stepwise Manner.</title>
        <authorList>
            <person name="Henning P.M."/>
            <person name="Roalson E.H."/>
            <person name="Mir W."/>
            <person name="McCubbin A.G."/>
            <person name="Shore J.S."/>
        </authorList>
    </citation>
    <scope>NUCLEOTIDE SEQUENCE</scope>
    <source>
        <strain evidence="2">F60SS</strain>
    </source>
</reference>
<dbReference type="InterPro" id="IPR005174">
    <property type="entry name" value="KIB1-4_b-propeller"/>
</dbReference>
<dbReference type="AlphaFoldDB" id="A0A9Q0FAM0"/>
<proteinExistence type="predicted"/>
<dbReference type="SUPFAM" id="SSF81383">
    <property type="entry name" value="F-box domain"/>
    <property type="match status" value="1"/>
</dbReference>
<accession>A0A9Q0FAM0</accession>
<dbReference type="EMBL" id="JAKUCV010006467">
    <property type="protein sequence ID" value="KAJ4827184.1"/>
    <property type="molecule type" value="Genomic_DNA"/>
</dbReference>
<dbReference type="InterPro" id="IPR036047">
    <property type="entry name" value="F-box-like_dom_sf"/>
</dbReference>
<dbReference type="Gene3D" id="1.20.1280.50">
    <property type="match status" value="1"/>
</dbReference>
<organism evidence="2 3">
    <name type="scientific">Turnera subulata</name>
    <dbReference type="NCBI Taxonomy" id="218843"/>
    <lineage>
        <taxon>Eukaryota</taxon>
        <taxon>Viridiplantae</taxon>
        <taxon>Streptophyta</taxon>
        <taxon>Embryophyta</taxon>
        <taxon>Tracheophyta</taxon>
        <taxon>Spermatophyta</taxon>
        <taxon>Magnoliopsida</taxon>
        <taxon>eudicotyledons</taxon>
        <taxon>Gunneridae</taxon>
        <taxon>Pentapetalae</taxon>
        <taxon>rosids</taxon>
        <taxon>fabids</taxon>
        <taxon>Malpighiales</taxon>
        <taxon>Passifloraceae</taxon>
        <taxon>Turnera</taxon>
    </lineage>
</organism>
<dbReference type="Proteomes" id="UP001141552">
    <property type="component" value="Unassembled WGS sequence"/>
</dbReference>
<comment type="caution">
    <text evidence="2">The sequence shown here is derived from an EMBL/GenBank/DDBJ whole genome shotgun (WGS) entry which is preliminary data.</text>
</comment>
<evidence type="ECO:0000313" key="2">
    <source>
        <dbReference type="EMBL" id="KAJ4827184.1"/>
    </source>
</evidence>
<reference evidence="2" key="1">
    <citation type="submission" date="2022-02" db="EMBL/GenBank/DDBJ databases">
        <authorList>
            <person name="Henning P.M."/>
            <person name="McCubbin A.G."/>
            <person name="Shore J.S."/>
        </authorList>
    </citation>
    <scope>NUCLEOTIDE SEQUENCE</scope>
    <source>
        <strain evidence="2">F60SS</strain>
        <tissue evidence="2">Leaves</tissue>
    </source>
</reference>
<dbReference type="PANTHER" id="PTHR47123:SF3">
    <property type="entry name" value="DUF295 DOMAIN-CONTAINING PROTEIN"/>
    <property type="match status" value="1"/>
</dbReference>
<sequence length="441" mass="51431">MAPRRPQTPPQHSRRWSDLPSELLEKIGSCFQNNYVDVLRFRAVCSSWRRYSSTPLPPRIRSLSTLPPLVSRDNSYQYVLKELVVYSAQPARLSTTTPPLLLKQSLQQSGDDAVMILKLLNSPVPLDGGNFKYRGKVFDLQDFRVNEMGFDHHLVPSGHGCSAVVNPREVAVSSRLCNIGDDKGFTVMAVLPRYFASLAVWRMGEESWTIITQDPRSFHFDSVSYLNDKFYAMDLRRNIAVIEYDKEIVTLRQVAQGKGKEHDRYKEPKILVESLGNIFLVQGDLEQWKQDRTFRFEVEKLDEKEGRWVKPSRDELKGHLLFAGYCRSFSLMPNDFPEYNKTNCIHFTDFCIHSPFAIFDLEDGRVKSWCEYHGCKWQLPTWRLPKMLRRCRRKRKKSHCWVRRVLGFLWRLTEAILEFFWSLTEAILDFLISICIEAADD</sequence>
<dbReference type="PANTHER" id="PTHR47123">
    <property type="entry name" value="F-BOX PROTEIN SKIP23"/>
    <property type="match status" value="1"/>
</dbReference>